<dbReference type="CDD" id="cd00899">
    <property type="entry name" value="b4GalT"/>
    <property type="match status" value="1"/>
</dbReference>
<evidence type="ECO:0000256" key="8">
    <source>
        <dbReference type="ARBA" id="ARBA00022989"/>
    </source>
</evidence>
<evidence type="ECO:0000259" key="13">
    <source>
        <dbReference type="Pfam" id="PF13733"/>
    </source>
</evidence>
<sequence length="369" mass="42815">MLSTKYQSRTLYKGLLTLILILIALEYLFGGYQIEYLKSIDSTRQRDAFVKAFKEEVSNVTLNNSIMNGTDVGESIKTISINNITSTTYYEESSDASPSGIQVCPEVPENLMGELEIVKSPVPTVLELEKRFTWLKPGGHFFSETCRALHKVAIIIPFRSREEHLLLFLQHMHPLLRRQQIDYTIFVVEQEGNGPFNRAMLMNIGYKEALNFNNFHCFIFHDVDLLPEDDRNLYNCPEQPRHMSVAIDVFKYRLPYEEIFGGVCAISKEHFELLNGFSNSFWGWGGEDDDMSNRIRYHKLYISRYPFTIAKYTMLTHKKSKRAPHRYELLGSAQKNFTTDGINSLKYTLVEVKQNLLYTWLLVKVERPS</sequence>
<gene>
    <name evidence="14" type="ORF">RI129_010349</name>
</gene>
<dbReference type="Proteomes" id="UP001329430">
    <property type="component" value="Chromosome 7"/>
</dbReference>
<dbReference type="InterPro" id="IPR027995">
    <property type="entry name" value="Galactosyl_T_N"/>
</dbReference>
<evidence type="ECO:0000256" key="6">
    <source>
        <dbReference type="ARBA" id="ARBA00022692"/>
    </source>
</evidence>
<dbReference type="GO" id="GO:0033842">
    <property type="term" value="F:N-acetyl-beta-glucosaminyl-derivative 4-beta-N-acetylgalactosaminyltransferase activity"/>
    <property type="evidence" value="ECO:0007669"/>
    <property type="project" value="TreeGrafter"/>
</dbReference>
<feature type="domain" description="Galactosyltransferase N-terminal" evidence="13">
    <location>
        <begin position="104"/>
        <end position="237"/>
    </location>
</feature>
<keyword evidence="11" id="KW-0479">Metal-binding</keyword>
<comment type="function">
    <text evidence="11">Catalyzes the transfer of galactose onto proteins or lipids.</text>
</comment>
<keyword evidence="8" id="KW-1133">Transmembrane helix</keyword>
<comment type="subcellular location">
    <subcellularLocation>
        <location evidence="1 11">Membrane</location>
        <topology evidence="1 11">Single-pass type II membrane protein</topology>
    </subcellularLocation>
</comment>
<dbReference type="EMBL" id="JAVRBK010000007">
    <property type="protein sequence ID" value="KAK5641802.1"/>
    <property type="molecule type" value="Genomic_DNA"/>
</dbReference>
<keyword evidence="15" id="KW-1185">Reference proteome</keyword>
<evidence type="ECO:0000313" key="14">
    <source>
        <dbReference type="EMBL" id="KAK5641802.1"/>
    </source>
</evidence>
<proteinExistence type="inferred from homology"/>
<keyword evidence="7 11" id="KW-0735">Signal-anchor</keyword>
<dbReference type="Gene3D" id="3.90.550.10">
    <property type="entry name" value="Spore Coat Polysaccharide Biosynthesis Protein SpsA, Chain A"/>
    <property type="match status" value="1"/>
</dbReference>
<dbReference type="GO" id="GO:0006688">
    <property type="term" value="P:glycosphingolipid biosynthetic process"/>
    <property type="evidence" value="ECO:0007669"/>
    <property type="project" value="TreeGrafter"/>
</dbReference>
<evidence type="ECO:0000256" key="3">
    <source>
        <dbReference type="ARBA" id="ARBA00005735"/>
    </source>
</evidence>
<dbReference type="PRINTS" id="PR02050">
    <property type="entry name" value="B14GALTRFASE"/>
</dbReference>
<evidence type="ECO:0000256" key="9">
    <source>
        <dbReference type="ARBA" id="ARBA00023136"/>
    </source>
</evidence>
<keyword evidence="10 11" id="KW-0325">Glycoprotein</keyword>
<dbReference type="GO" id="GO:0008378">
    <property type="term" value="F:galactosyltransferase activity"/>
    <property type="evidence" value="ECO:0007669"/>
    <property type="project" value="TreeGrafter"/>
</dbReference>
<evidence type="ECO:0000256" key="10">
    <source>
        <dbReference type="ARBA" id="ARBA00023180"/>
    </source>
</evidence>
<comment type="similarity">
    <text evidence="3 11">Belongs to the glycosyltransferase 7 family.</text>
</comment>
<evidence type="ECO:0000256" key="1">
    <source>
        <dbReference type="ARBA" id="ARBA00004606"/>
    </source>
</evidence>
<dbReference type="InterPro" id="IPR027791">
    <property type="entry name" value="Galactosyl_T_C"/>
</dbReference>
<evidence type="ECO:0000256" key="11">
    <source>
        <dbReference type="RuleBase" id="RU368121"/>
    </source>
</evidence>
<feature type="domain" description="Galactosyltransferase C-terminal" evidence="12">
    <location>
        <begin position="241"/>
        <end position="318"/>
    </location>
</feature>
<dbReference type="SUPFAM" id="SSF53448">
    <property type="entry name" value="Nucleotide-diphospho-sugar transferases"/>
    <property type="match status" value="1"/>
</dbReference>
<evidence type="ECO:0000313" key="15">
    <source>
        <dbReference type="Proteomes" id="UP001329430"/>
    </source>
</evidence>
<dbReference type="PANTHER" id="PTHR19300">
    <property type="entry name" value="BETA-1,4-GALACTOSYLTRANSFERASE"/>
    <property type="match status" value="1"/>
</dbReference>
<dbReference type="GO" id="GO:0005794">
    <property type="term" value="C:Golgi apparatus"/>
    <property type="evidence" value="ECO:0007669"/>
    <property type="project" value="TreeGrafter"/>
</dbReference>
<dbReference type="Pfam" id="PF13733">
    <property type="entry name" value="Glyco_transf_7N"/>
    <property type="match status" value="1"/>
</dbReference>
<dbReference type="Pfam" id="PF02709">
    <property type="entry name" value="Glyco_transf_7C"/>
    <property type="match status" value="1"/>
</dbReference>
<evidence type="ECO:0000256" key="2">
    <source>
        <dbReference type="ARBA" id="ARBA00004922"/>
    </source>
</evidence>
<dbReference type="InterPro" id="IPR029044">
    <property type="entry name" value="Nucleotide-diphossugar_trans"/>
</dbReference>
<dbReference type="GO" id="GO:0046872">
    <property type="term" value="F:metal ion binding"/>
    <property type="evidence" value="ECO:0007669"/>
    <property type="project" value="UniProtKB-UniRule"/>
</dbReference>
<keyword evidence="6" id="KW-0812">Transmembrane</keyword>
<dbReference type="InterPro" id="IPR003859">
    <property type="entry name" value="Galactosyl_T"/>
</dbReference>
<evidence type="ECO:0000256" key="4">
    <source>
        <dbReference type="ARBA" id="ARBA00022676"/>
    </source>
</evidence>
<keyword evidence="11" id="KW-0464">Manganese</keyword>
<comment type="cofactor">
    <cofactor evidence="11">
        <name>Mn(2+)</name>
        <dbReference type="ChEBI" id="CHEBI:29035"/>
    </cofactor>
</comment>
<dbReference type="EC" id="2.4.1.-" evidence="11"/>
<evidence type="ECO:0000256" key="5">
    <source>
        <dbReference type="ARBA" id="ARBA00022679"/>
    </source>
</evidence>
<evidence type="ECO:0000256" key="7">
    <source>
        <dbReference type="ARBA" id="ARBA00022968"/>
    </source>
</evidence>
<comment type="pathway">
    <text evidence="2 11">Protein modification; protein glycosylation.</text>
</comment>
<name>A0AAN7V6K8_9COLE</name>
<organism evidence="14 15">
    <name type="scientific">Pyrocoelia pectoralis</name>
    <dbReference type="NCBI Taxonomy" id="417401"/>
    <lineage>
        <taxon>Eukaryota</taxon>
        <taxon>Metazoa</taxon>
        <taxon>Ecdysozoa</taxon>
        <taxon>Arthropoda</taxon>
        <taxon>Hexapoda</taxon>
        <taxon>Insecta</taxon>
        <taxon>Pterygota</taxon>
        <taxon>Neoptera</taxon>
        <taxon>Endopterygota</taxon>
        <taxon>Coleoptera</taxon>
        <taxon>Polyphaga</taxon>
        <taxon>Elateriformia</taxon>
        <taxon>Elateroidea</taxon>
        <taxon>Lampyridae</taxon>
        <taxon>Lampyrinae</taxon>
        <taxon>Pyrocoelia</taxon>
    </lineage>
</organism>
<dbReference type="PANTHER" id="PTHR19300:SF57">
    <property type="entry name" value="BETA-1,4-N-ACETYLGALACTOSAMINYLTRANSFERASE"/>
    <property type="match status" value="1"/>
</dbReference>
<dbReference type="GO" id="GO:0016020">
    <property type="term" value="C:membrane"/>
    <property type="evidence" value="ECO:0007669"/>
    <property type="project" value="UniProtKB-SubCell"/>
</dbReference>
<evidence type="ECO:0000259" key="12">
    <source>
        <dbReference type="Pfam" id="PF02709"/>
    </source>
</evidence>
<accession>A0AAN7V6K8</accession>
<dbReference type="GO" id="GO:0005975">
    <property type="term" value="P:carbohydrate metabolic process"/>
    <property type="evidence" value="ECO:0007669"/>
    <property type="project" value="InterPro"/>
</dbReference>
<comment type="caution">
    <text evidence="14">The sequence shown here is derived from an EMBL/GenBank/DDBJ whole genome shotgun (WGS) entry which is preliminary data.</text>
</comment>
<reference evidence="14 15" key="1">
    <citation type="journal article" date="2024" name="Insects">
        <title>An Improved Chromosome-Level Genome Assembly of the Firefly Pyrocoelia pectoralis.</title>
        <authorList>
            <person name="Fu X."/>
            <person name="Meyer-Rochow V.B."/>
            <person name="Ballantyne L."/>
            <person name="Zhu X."/>
        </authorList>
    </citation>
    <scope>NUCLEOTIDE SEQUENCE [LARGE SCALE GENOMIC DNA]</scope>
    <source>
        <strain evidence="14">XCY_ONT2</strain>
    </source>
</reference>
<keyword evidence="4 11" id="KW-0328">Glycosyltransferase</keyword>
<keyword evidence="5 11" id="KW-0808">Transferase</keyword>
<keyword evidence="9" id="KW-0472">Membrane</keyword>
<dbReference type="AlphaFoldDB" id="A0AAN7V6K8"/>
<protein>
    <recommendedName>
        <fullName evidence="11">Beta-1,4-N-acetylgalactosaminyltransferase</fullName>
        <ecNumber evidence="11">2.4.1.-</ecNumber>
    </recommendedName>
    <alternativeName>
        <fullName evidence="11">Beta-4-GalNAcT</fullName>
    </alternativeName>
</protein>